<dbReference type="InterPro" id="IPR011527">
    <property type="entry name" value="ABC1_TM_dom"/>
</dbReference>
<feature type="transmembrane region" description="Helical" evidence="7">
    <location>
        <begin position="127"/>
        <end position="151"/>
    </location>
</feature>
<proteinExistence type="predicted"/>
<dbReference type="CDD" id="cd18548">
    <property type="entry name" value="ABC_6TM_Tm287_like"/>
    <property type="match status" value="1"/>
</dbReference>
<comment type="subcellular location">
    <subcellularLocation>
        <location evidence="1">Cell membrane</location>
        <topology evidence="1">Multi-pass membrane protein</topology>
    </subcellularLocation>
</comment>
<reference evidence="10 11" key="1">
    <citation type="submission" date="2021-01" db="EMBL/GenBank/DDBJ databases">
        <title>WGS of actinomycetes isolated from Thailand.</title>
        <authorList>
            <person name="Thawai C."/>
        </authorList>
    </citation>
    <scope>NUCLEOTIDE SEQUENCE [LARGE SCALE GENOMIC DNA]</scope>
    <source>
        <strain evidence="10 11">CA1R205</strain>
    </source>
</reference>
<dbReference type="InterPro" id="IPR027417">
    <property type="entry name" value="P-loop_NTPase"/>
</dbReference>
<dbReference type="SMART" id="SM00382">
    <property type="entry name" value="AAA"/>
    <property type="match status" value="1"/>
</dbReference>
<feature type="transmembrane region" description="Helical" evidence="7">
    <location>
        <begin position="157"/>
        <end position="176"/>
    </location>
</feature>
<sequence>MLVRLIRVYLRPHNRTIMLIVLLQLVQTLATLYLPTLNADIIDGGVVQGDTGYILRIGGFMIAVTLAQIVGAIGAVYFSARTAMALGRDVRAAVFDRVQSFSAREMGHFGAPSLITRTTNDVQQVQMLCLMAFTLMVSAPIMCIGGVIMALNQDVPLSALLLLIVPVLGVIVSLIIRRMRPLFRGVQERIDTVNRVLREQITGIRVIRAFVRDSHERDRFTGANSDLMDISLRAGRLMALMFPAVMLVVNVSSVAVVWFGGHRIDSGGMEIGALTAFLSYLMQILMAVMMATFMFMMVPRAEVCAERIQEVLDTRTSVAPPLVPVPPAATGGGRGLLELRGAEFRYPGAEEPVLREISLIARPGRTTAVIGSTGSGKSTLLGLVPRLFDATDGSVHIDGVDVRDLDTEVMSQTIGLVPQKPYLFSGTVASNLRYGKPDATDEELWRALETAQARDFVEAMEGGLDAAIAQGGSNVSGGQRQRLAIARALVRKPSVYLFDDSFSALDYATDARLRAALADQTRDATVVIVAQRVSTIRGADQIVVLDAGRVVGTGTHTELMADNQTYREIVLSQLTEREAA</sequence>
<feature type="transmembrane region" description="Helical" evidence="7">
    <location>
        <begin position="237"/>
        <end position="259"/>
    </location>
</feature>
<evidence type="ECO:0000256" key="7">
    <source>
        <dbReference type="SAM" id="Phobius"/>
    </source>
</evidence>
<evidence type="ECO:0000256" key="5">
    <source>
        <dbReference type="ARBA" id="ARBA00022989"/>
    </source>
</evidence>
<protein>
    <submittedName>
        <fullName evidence="10">ABC transporter ATP-binding protein</fullName>
    </submittedName>
</protein>
<evidence type="ECO:0000259" key="8">
    <source>
        <dbReference type="PROSITE" id="PS50893"/>
    </source>
</evidence>
<keyword evidence="2 7" id="KW-0812">Transmembrane</keyword>
<keyword evidence="6 7" id="KW-0472">Membrane</keyword>
<dbReference type="Pfam" id="PF00664">
    <property type="entry name" value="ABC_membrane"/>
    <property type="match status" value="1"/>
</dbReference>
<dbReference type="PANTHER" id="PTHR43394:SF1">
    <property type="entry name" value="ATP-BINDING CASSETTE SUB-FAMILY B MEMBER 10, MITOCHONDRIAL"/>
    <property type="match status" value="1"/>
</dbReference>
<dbReference type="Pfam" id="PF00005">
    <property type="entry name" value="ABC_tran"/>
    <property type="match status" value="1"/>
</dbReference>
<evidence type="ECO:0000256" key="6">
    <source>
        <dbReference type="ARBA" id="ARBA00023136"/>
    </source>
</evidence>
<comment type="caution">
    <text evidence="10">The sequence shown here is derived from an EMBL/GenBank/DDBJ whole genome shotgun (WGS) entry which is preliminary data.</text>
</comment>
<dbReference type="PROSITE" id="PS00211">
    <property type="entry name" value="ABC_TRANSPORTER_1"/>
    <property type="match status" value="1"/>
</dbReference>
<keyword evidence="5 7" id="KW-1133">Transmembrane helix</keyword>
<dbReference type="InterPro" id="IPR036640">
    <property type="entry name" value="ABC1_TM_sf"/>
</dbReference>
<evidence type="ECO:0000256" key="4">
    <source>
        <dbReference type="ARBA" id="ARBA00022840"/>
    </source>
</evidence>
<dbReference type="SUPFAM" id="SSF90123">
    <property type="entry name" value="ABC transporter transmembrane region"/>
    <property type="match status" value="1"/>
</dbReference>
<dbReference type="Gene3D" id="3.40.50.300">
    <property type="entry name" value="P-loop containing nucleotide triphosphate hydrolases"/>
    <property type="match status" value="1"/>
</dbReference>
<evidence type="ECO:0000259" key="9">
    <source>
        <dbReference type="PROSITE" id="PS50929"/>
    </source>
</evidence>
<accession>A0ABS1NNL5</accession>
<evidence type="ECO:0000313" key="10">
    <source>
        <dbReference type="EMBL" id="MBL1101673.1"/>
    </source>
</evidence>
<dbReference type="Gene3D" id="1.20.1560.10">
    <property type="entry name" value="ABC transporter type 1, transmembrane domain"/>
    <property type="match status" value="1"/>
</dbReference>
<dbReference type="InterPro" id="IPR017871">
    <property type="entry name" value="ABC_transporter-like_CS"/>
</dbReference>
<dbReference type="SUPFAM" id="SSF52540">
    <property type="entry name" value="P-loop containing nucleoside triphosphate hydrolases"/>
    <property type="match status" value="1"/>
</dbReference>
<feature type="domain" description="ABC transporter" evidence="8">
    <location>
        <begin position="339"/>
        <end position="572"/>
    </location>
</feature>
<name>A0ABS1NNL5_9ACTN</name>
<gene>
    <name evidence="10" type="ORF">JK363_34500</name>
</gene>
<evidence type="ECO:0000313" key="11">
    <source>
        <dbReference type="Proteomes" id="UP000634229"/>
    </source>
</evidence>
<dbReference type="Proteomes" id="UP000634229">
    <property type="component" value="Unassembled WGS sequence"/>
</dbReference>
<keyword evidence="3" id="KW-0547">Nucleotide-binding</keyword>
<dbReference type="PROSITE" id="PS50893">
    <property type="entry name" value="ABC_TRANSPORTER_2"/>
    <property type="match status" value="1"/>
</dbReference>
<evidence type="ECO:0000256" key="1">
    <source>
        <dbReference type="ARBA" id="ARBA00004651"/>
    </source>
</evidence>
<dbReference type="InterPro" id="IPR003439">
    <property type="entry name" value="ABC_transporter-like_ATP-bd"/>
</dbReference>
<dbReference type="InterPro" id="IPR003593">
    <property type="entry name" value="AAA+_ATPase"/>
</dbReference>
<dbReference type="GO" id="GO:0005524">
    <property type="term" value="F:ATP binding"/>
    <property type="evidence" value="ECO:0007669"/>
    <property type="project" value="UniProtKB-KW"/>
</dbReference>
<dbReference type="PANTHER" id="PTHR43394">
    <property type="entry name" value="ATP-DEPENDENT PERMEASE MDL1, MITOCHONDRIAL"/>
    <property type="match status" value="1"/>
</dbReference>
<feature type="transmembrane region" description="Helical" evidence="7">
    <location>
        <begin position="271"/>
        <end position="298"/>
    </location>
</feature>
<keyword evidence="11" id="KW-1185">Reference proteome</keyword>
<organism evidence="10 11">
    <name type="scientific">Streptomyces coffeae</name>
    <dbReference type="NCBI Taxonomy" id="621382"/>
    <lineage>
        <taxon>Bacteria</taxon>
        <taxon>Bacillati</taxon>
        <taxon>Actinomycetota</taxon>
        <taxon>Actinomycetes</taxon>
        <taxon>Kitasatosporales</taxon>
        <taxon>Streptomycetaceae</taxon>
        <taxon>Streptomyces</taxon>
    </lineage>
</organism>
<feature type="transmembrane region" description="Helical" evidence="7">
    <location>
        <begin position="54"/>
        <end position="78"/>
    </location>
</feature>
<dbReference type="PROSITE" id="PS50929">
    <property type="entry name" value="ABC_TM1F"/>
    <property type="match status" value="1"/>
</dbReference>
<dbReference type="EMBL" id="JAERRF010000031">
    <property type="protein sequence ID" value="MBL1101673.1"/>
    <property type="molecule type" value="Genomic_DNA"/>
</dbReference>
<keyword evidence="4 10" id="KW-0067">ATP-binding</keyword>
<feature type="domain" description="ABC transmembrane type-1" evidence="9">
    <location>
        <begin position="19"/>
        <end position="300"/>
    </location>
</feature>
<evidence type="ECO:0000256" key="3">
    <source>
        <dbReference type="ARBA" id="ARBA00022741"/>
    </source>
</evidence>
<dbReference type="InterPro" id="IPR039421">
    <property type="entry name" value="Type_1_exporter"/>
</dbReference>
<feature type="transmembrane region" description="Helical" evidence="7">
    <location>
        <begin position="16"/>
        <end position="34"/>
    </location>
</feature>
<evidence type="ECO:0000256" key="2">
    <source>
        <dbReference type="ARBA" id="ARBA00022692"/>
    </source>
</evidence>